<dbReference type="AlphaFoldDB" id="A0A7G1Q9A3"/>
<evidence type="ECO:0000313" key="1">
    <source>
        <dbReference type="EMBL" id="CAB1275803.1"/>
    </source>
</evidence>
<keyword evidence="2" id="KW-1185">Reference proteome</keyword>
<organism evidence="1 2">
    <name type="scientific">Candidatus Nitrosacidococcus tergens</name>
    <dbReference type="NCBI Taxonomy" id="553981"/>
    <lineage>
        <taxon>Bacteria</taxon>
        <taxon>Pseudomonadati</taxon>
        <taxon>Pseudomonadota</taxon>
        <taxon>Gammaproteobacteria</taxon>
        <taxon>Chromatiales</taxon>
        <taxon>Chromatiaceae</taxon>
        <taxon>Candidatus Nitrosacidococcus</taxon>
    </lineage>
</organism>
<dbReference type="RefSeq" id="WP_197745149.1">
    <property type="nucleotide sequence ID" value="NZ_LR778175.1"/>
</dbReference>
<reference evidence="1 2" key="1">
    <citation type="submission" date="2020-03" db="EMBL/GenBank/DDBJ databases">
        <authorList>
            <person name="Picone N."/>
        </authorList>
    </citation>
    <scope>NUCLEOTIDE SEQUENCE [LARGE SCALE GENOMIC DNA]</scope>
    <source>
        <strain evidence="1">NSCAC1</strain>
    </source>
</reference>
<evidence type="ECO:0000313" key="2">
    <source>
        <dbReference type="Proteomes" id="UP000516072"/>
    </source>
</evidence>
<sequence>MAARFARMTDILTRSIFRAIIAAEFADMQRFLDVLNFMEKLKIIDSARQ</sequence>
<proteinExistence type="predicted"/>
<dbReference type="KEGG" id="ntg:NSCAC_0850"/>
<protein>
    <submittedName>
        <fullName evidence="1">Uncharacterized protein</fullName>
    </submittedName>
</protein>
<dbReference type="Proteomes" id="UP000516072">
    <property type="component" value="Chromosome"/>
</dbReference>
<name>A0A7G1Q9A3_9GAMM</name>
<dbReference type="EMBL" id="LR778175">
    <property type="protein sequence ID" value="CAB1275803.1"/>
    <property type="molecule type" value="Genomic_DNA"/>
</dbReference>
<accession>A0A7G1Q9A3</accession>
<gene>
    <name evidence="1" type="ORF">NSCAC_0850</name>
</gene>